<proteinExistence type="predicted"/>
<evidence type="ECO:0000256" key="2">
    <source>
        <dbReference type="ARBA" id="ARBA00022741"/>
    </source>
</evidence>
<evidence type="ECO:0000313" key="6">
    <source>
        <dbReference type="EMBL" id="CAE6516355.1"/>
    </source>
</evidence>
<dbReference type="InterPro" id="IPR051681">
    <property type="entry name" value="Ser/Thr_Kinases-Pseudokinases"/>
</dbReference>
<evidence type="ECO:0000256" key="4">
    <source>
        <dbReference type="ARBA" id="ARBA00022840"/>
    </source>
</evidence>
<accession>A0A8H3HBS2</accession>
<keyword evidence="3" id="KW-0418">Kinase</keyword>
<comment type="caution">
    <text evidence="6">The sequence shown here is derived from an EMBL/GenBank/DDBJ whole genome shotgun (WGS) entry which is preliminary data.</text>
</comment>
<dbReference type="GO" id="GO:0005524">
    <property type="term" value="F:ATP binding"/>
    <property type="evidence" value="ECO:0007669"/>
    <property type="project" value="InterPro"/>
</dbReference>
<dbReference type="InterPro" id="IPR008271">
    <property type="entry name" value="Ser/Thr_kinase_AS"/>
</dbReference>
<feature type="domain" description="Protein kinase" evidence="5">
    <location>
        <begin position="345"/>
        <end position="615"/>
    </location>
</feature>
<name>A0A8H3HBS2_9AGAM</name>
<protein>
    <recommendedName>
        <fullName evidence="5">Protein kinase domain-containing protein</fullName>
    </recommendedName>
</protein>
<dbReference type="EMBL" id="CAJMWT010006411">
    <property type="protein sequence ID" value="CAE6516355.1"/>
    <property type="molecule type" value="Genomic_DNA"/>
</dbReference>
<dbReference type="Proteomes" id="UP000663843">
    <property type="component" value="Unassembled WGS sequence"/>
</dbReference>
<dbReference type="GO" id="GO:0004674">
    <property type="term" value="F:protein serine/threonine kinase activity"/>
    <property type="evidence" value="ECO:0007669"/>
    <property type="project" value="TreeGrafter"/>
</dbReference>
<dbReference type="PROSITE" id="PS00108">
    <property type="entry name" value="PROTEIN_KINASE_ST"/>
    <property type="match status" value="1"/>
</dbReference>
<dbReference type="PROSITE" id="PS50011">
    <property type="entry name" value="PROTEIN_KINASE_DOM"/>
    <property type="match status" value="3"/>
</dbReference>
<keyword evidence="4" id="KW-0067">ATP-binding</keyword>
<feature type="domain" description="Protein kinase" evidence="5">
    <location>
        <begin position="28"/>
        <end position="306"/>
    </location>
</feature>
<dbReference type="SUPFAM" id="SSF56112">
    <property type="entry name" value="Protein kinase-like (PK-like)"/>
    <property type="match status" value="3"/>
</dbReference>
<evidence type="ECO:0000256" key="1">
    <source>
        <dbReference type="ARBA" id="ARBA00022679"/>
    </source>
</evidence>
<dbReference type="Pfam" id="PF00069">
    <property type="entry name" value="Pkinase"/>
    <property type="match status" value="3"/>
</dbReference>
<evidence type="ECO:0000256" key="3">
    <source>
        <dbReference type="ARBA" id="ARBA00022777"/>
    </source>
</evidence>
<dbReference type="InterPro" id="IPR000719">
    <property type="entry name" value="Prot_kinase_dom"/>
</dbReference>
<reference evidence="6" key="1">
    <citation type="submission" date="2021-01" db="EMBL/GenBank/DDBJ databases">
        <authorList>
            <person name="Kaushik A."/>
        </authorList>
    </citation>
    <scope>NUCLEOTIDE SEQUENCE</scope>
    <source>
        <strain evidence="6">AG2-2IIIB</strain>
    </source>
</reference>
<evidence type="ECO:0000313" key="7">
    <source>
        <dbReference type="Proteomes" id="UP000663843"/>
    </source>
</evidence>
<keyword evidence="1" id="KW-0808">Transferase</keyword>
<organism evidence="6 7">
    <name type="scientific">Rhizoctonia solani</name>
    <dbReference type="NCBI Taxonomy" id="456999"/>
    <lineage>
        <taxon>Eukaryota</taxon>
        <taxon>Fungi</taxon>
        <taxon>Dikarya</taxon>
        <taxon>Basidiomycota</taxon>
        <taxon>Agaricomycotina</taxon>
        <taxon>Agaricomycetes</taxon>
        <taxon>Cantharellales</taxon>
        <taxon>Ceratobasidiaceae</taxon>
        <taxon>Rhizoctonia</taxon>
    </lineage>
</organism>
<keyword evidence="2" id="KW-0547">Nucleotide-binding</keyword>
<dbReference type="SMART" id="SM00220">
    <property type="entry name" value="S_TKc"/>
    <property type="match status" value="1"/>
</dbReference>
<feature type="domain" description="Protein kinase" evidence="5">
    <location>
        <begin position="617"/>
        <end position="929"/>
    </location>
</feature>
<evidence type="ECO:0000259" key="5">
    <source>
        <dbReference type="PROSITE" id="PS50011"/>
    </source>
</evidence>
<sequence>MSISALWSVVLEATNDLTKCVQISRVTQDIYEEAGLGGSADIFSGKYTRNDGDVIKVAIKCIRTFHIEKGTNADMERLQKKLLRELDIWRMLSGGVNIIKLLGIINGIGPLPSFVCELCPWNLQDYLERKTPPPRHTKMMTDTLKGLSYMHGIASGPIAHGDIKLSNILVNSDETALICDFGRSSQPKDRPRELILSTSSPFAGTVRYMSPELLLPESAIPSPAADMWAYGCISLEILCRIQPYNETNSDVVVAELIRSGHLPSNRPYGPRGRLVNDTLWGLLSSCWQAQDWRPTAQIVLEELTRLVESGQVNSPIPMDLFSVTGSEPMPAWPAEVKDLNDQLKSDRLFVRSRSPRATIWRATMATNQWVVIKVPRLNASIENQARHDHLEYIYRKVASSRYGVHHPNIIDFLGITSGFSPHEGLVFEECYEWRLDEMCDILEGLKYMHGYPVPIPHGDLIPENISVDDSGRAKISLMSFGRILAALPLEAGVTATAESVLSLRWMSPELVTVDDPQPTTESDIWTFGCVCFWILTHREPYSSIKRDDLAGAEIMRDKPPAIPTRSDYRAFWTTNGLWNAIARCWRKDPLQRPTATEFMKLLTQLEGRNMALDWLPVSVADLAGKVRFNISERREYKQIASHSSVWRRFKDMEEEILEEVKVRMVLYEAVYAPKWYTKSTKVAIKAPYSLESDDITREAVYSGIRYEVALMAQVDHPCIHKLLGIDSSPTPTHPPHMVFEPLPLSTLQQLIDKGKTNYYTCIPILSDVASAITYLHELTAGSIAHGDIQPANILVYPDGRAKLANFTCAFQYISNSPASPRHLSGAISVPPQSSLHCSPESRDPFAFPSLAGDVWSFGTVILSTFSPLFRATDPTLYALQLEKNTSPLDSGEIIADCDARVLPLLRSMLIVQPASRATMTSVLSRLSTN</sequence>
<dbReference type="AlphaFoldDB" id="A0A8H3HBS2"/>
<dbReference type="Gene3D" id="1.10.510.10">
    <property type="entry name" value="Transferase(Phosphotransferase) domain 1"/>
    <property type="match status" value="3"/>
</dbReference>
<gene>
    <name evidence="6" type="ORF">RDB_LOCUS159861</name>
</gene>
<dbReference type="PANTHER" id="PTHR44329">
    <property type="entry name" value="SERINE/THREONINE-PROTEIN KINASE TNNI3K-RELATED"/>
    <property type="match status" value="1"/>
</dbReference>
<dbReference type="PANTHER" id="PTHR44329:SF288">
    <property type="entry name" value="MITOGEN-ACTIVATED PROTEIN KINASE KINASE KINASE 20"/>
    <property type="match status" value="1"/>
</dbReference>
<dbReference type="InterPro" id="IPR011009">
    <property type="entry name" value="Kinase-like_dom_sf"/>
</dbReference>